<evidence type="ECO:0000256" key="7">
    <source>
        <dbReference type="SAM" id="MobiDB-lite"/>
    </source>
</evidence>
<feature type="transmembrane region" description="Helical" evidence="6">
    <location>
        <begin position="180"/>
        <end position="206"/>
    </location>
</feature>
<comment type="subcellular location">
    <subcellularLocation>
        <location evidence="6">Cell membrane</location>
        <topology evidence="6">Multi-pass membrane protein</topology>
    </subcellularLocation>
    <subcellularLocation>
        <location evidence="1">Membrane</location>
        <topology evidence="1">Multi-pass membrane protein</topology>
    </subcellularLocation>
</comment>
<evidence type="ECO:0000313" key="9">
    <source>
        <dbReference type="EMBL" id="KZM36700.1"/>
    </source>
</evidence>
<dbReference type="InterPro" id="IPR051204">
    <property type="entry name" value="ABC_transp_perm/SBD"/>
</dbReference>
<dbReference type="PATRIC" id="fig|43678.3.peg.646"/>
<evidence type="ECO:0000256" key="5">
    <source>
        <dbReference type="ARBA" id="ARBA00023136"/>
    </source>
</evidence>
<dbReference type="PANTHER" id="PTHR30177">
    <property type="entry name" value="GLYCINE BETAINE/L-PROLINE TRANSPORT SYSTEM PERMEASE PROTEIN PROW"/>
    <property type="match status" value="1"/>
</dbReference>
<feature type="compositionally biased region" description="Low complexity" evidence="7">
    <location>
        <begin position="213"/>
        <end position="237"/>
    </location>
</feature>
<sequence length="254" mass="27006">MPPNPWFSWSYVQNNWGEISQALVEHTTITLEAVLIALVIALPLAALAHRVRWLAVPVLGMTGVMYTIPSLALFSILVPFTGIGRTPVLIGLVMYALLILVRNILVGLQGVDPDVRDAARGLGYGSTRLLASVEMPNALPSIMTGVRLATVSTVALVTVGFVAGYGGLGTLMFRGFRSSYNAQIMTATLLCLLLAVVLDLLLLLLGRALTPWSRTRGTSSRTGSRPTAGAAGATTGPESREPLEPQDRTAVRDA</sequence>
<dbReference type="InterPro" id="IPR035906">
    <property type="entry name" value="MetI-like_sf"/>
</dbReference>
<comment type="caution">
    <text evidence="9">The sequence shown here is derived from an EMBL/GenBank/DDBJ whole genome shotgun (WGS) entry which is preliminary data.</text>
</comment>
<dbReference type="OrthoDB" id="3233284at2"/>
<evidence type="ECO:0000256" key="1">
    <source>
        <dbReference type="ARBA" id="ARBA00004141"/>
    </source>
</evidence>
<evidence type="ECO:0000256" key="2">
    <source>
        <dbReference type="ARBA" id="ARBA00022448"/>
    </source>
</evidence>
<feature type="region of interest" description="Disordered" evidence="7">
    <location>
        <begin position="213"/>
        <end position="254"/>
    </location>
</feature>
<organism evidence="9 10">
    <name type="scientific">Oerskovia enterophila</name>
    <dbReference type="NCBI Taxonomy" id="43678"/>
    <lineage>
        <taxon>Bacteria</taxon>
        <taxon>Bacillati</taxon>
        <taxon>Actinomycetota</taxon>
        <taxon>Actinomycetes</taxon>
        <taxon>Micrococcales</taxon>
        <taxon>Cellulomonadaceae</taxon>
        <taxon>Oerskovia</taxon>
    </lineage>
</organism>
<dbReference type="Proteomes" id="UP000076447">
    <property type="component" value="Unassembled WGS sequence"/>
</dbReference>
<dbReference type="InterPro" id="IPR000515">
    <property type="entry name" value="MetI-like"/>
</dbReference>
<feature type="domain" description="ABC transmembrane type-1" evidence="8">
    <location>
        <begin position="23"/>
        <end position="202"/>
    </location>
</feature>
<comment type="similarity">
    <text evidence="6">Belongs to the binding-protein-dependent transport system permease family.</text>
</comment>
<evidence type="ECO:0000313" key="10">
    <source>
        <dbReference type="Proteomes" id="UP000076447"/>
    </source>
</evidence>
<dbReference type="AlphaFoldDB" id="A0A163SRP3"/>
<evidence type="ECO:0000256" key="4">
    <source>
        <dbReference type="ARBA" id="ARBA00022989"/>
    </source>
</evidence>
<proteinExistence type="inferred from homology"/>
<feature type="transmembrane region" description="Helical" evidence="6">
    <location>
        <begin position="83"/>
        <end position="101"/>
    </location>
</feature>
<feature type="compositionally biased region" description="Basic and acidic residues" evidence="7">
    <location>
        <begin position="238"/>
        <end position="254"/>
    </location>
</feature>
<dbReference type="GO" id="GO:0005886">
    <property type="term" value="C:plasma membrane"/>
    <property type="evidence" value="ECO:0007669"/>
    <property type="project" value="UniProtKB-SubCell"/>
</dbReference>
<keyword evidence="2 6" id="KW-0813">Transport</keyword>
<feature type="transmembrane region" description="Helical" evidence="6">
    <location>
        <begin position="148"/>
        <end position="168"/>
    </location>
</feature>
<dbReference type="Gene3D" id="1.10.3720.10">
    <property type="entry name" value="MetI-like"/>
    <property type="match status" value="1"/>
</dbReference>
<feature type="transmembrane region" description="Helical" evidence="6">
    <location>
        <begin position="29"/>
        <end position="47"/>
    </location>
</feature>
<gene>
    <name evidence="9" type="primary">opuCB_1</name>
    <name evidence="9" type="ORF">OJAG_06090</name>
</gene>
<dbReference type="SUPFAM" id="SSF161098">
    <property type="entry name" value="MetI-like"/>
    <property type="match status" value="1"/>
</dbReference>
<dbReference type="Pfam" id="PF00528">
    <property type="entry name" value="BPD_transp_1"/>
    <property type="match status" value="1"/>
</dbReference>
<dbReference type="CDD" id="cd06261">
    <property type="entry name" value="TM_PBP2"/>
    <property type="match status" value="1"/>
</dbReference>
<dbReference type="STRING" id="43678.OJAG_06090"/>
<reference evidence="9 10" key="1">
    <citation type="submission" date="2016-01" db="EMBL/GenBank/DDBJ databases">
        <title>Genome sequence of Oerskovia enterophila VJag, an agar and cellulose degrading bacterium.</title>
        <authorList>
            <person name="Poehlein A."/>
            <person name="Jag V."/>
            <person name="Bengelsdorf F."/>
            <person name="Duerre P."/>
            <person name="Daniel R."/>
        </authorList>
    </citation>
    <scope>NUCLEOTIDE SEQUENCE [LARGE SCALE GENOMIC DNA]</scope>
    <source>
        <strain evidence="9 10">VJag</strain>
    </source>
</reference>
<accession>A0A163SRP3</accession>
<keyword evidence="4 6" id="KW-1133">Transmembrane helix</keyword>
<dbReference type="EMBL" id="LRIE01000044">
    <property type="protein sequence ID" value="KZM36700.1"/>
    <property type="molecule type" value="Genomic_DNA"/>
</dbReference>
<dbReference type="PROSITE" id="PS50928">
    <property type="entry name" value="ABC_TM1"/>
    <property type="match status" value="1"/>
</dbReference>
<evidence type="ECO:0000259" key="8">
    <source>
        <dbReference type="PROSITE" id="PS50928"/>
    </source>
</evidence>
<dbReference type="GO" id="GO:0031460">
    <property type="term" value="P:glycine betaine transport"/>
    <property type="evidence" value="ECO:0007669"/>
    <property type="project" value="TreeGrafter"/>
</dbReference>
<keyword evidence="5 6" id="KW-0472">Membrane</keyword>
<dbReference type="RefSeq" id="WP_068707082.1">
    <property type="nucleotide sequence ID" value="NZ_LRIE01000044.1"/>
</dbReference>
<protein>
    <submittedName>
        <fullName evidence="9">Carnitine transport permease protein OpuCB</fullName>
    </submittedName>
</protein>
<evidence type="ECO:0000256" key="6">
    <source>
        <dbReference type="RuleBase" id="RU363032"/>
    </source>
</evidence>
<dbReference type="GO" id="GO:0055085">
    <property type="term" value="P:transmembrane transport"/>
    <property type="evidence" value="ECO:0007669"/>
    <property type="project" value="InterPro"/>
</dbReference>
<evidence type="ECO:0000256" key="3">
    <source>
        <dbReference type="ARBA" id="ARBA00022692"/>
    </source>
</evidence>
<dbReference type="PANTHER" id="PTHR30177:SF4">
    <property type="entry name" value="OSMOPROTECTANT IMPORT PERMEASE PROTEIN OSMW"/>
    <property type="match status" value="1"/>
</dbReference>
<feature type="transmembrane region" description="Helical" evidence="6">
    <location>
        <begin position="54"/>
        <end position="77"/>
    </location>
</feature>
<keyword evidence="3 6" id="KW-0812">Transmembrane</keyword>
<name>A0A163SRP3_9CELL</name>